<organism evidence="1 2">
    <name type="scientific">Pochonia chlamydosporia 170</name>
    <dbReference type="NCBI Taxonomy" id="1380566"/>
    <lineage>
        <taxon>Eukaryota</taxon>
        <taxon>Fungi</taxon>
        <taxon>Dikarya</taxon>
        <taxon>Ascomycota</taxon>
        <taxon>Pezizomycotina</taxon>
        <taxon>Sordariomycetes</taxon>
        <taxon>Hypocreomycetidae</taxon>
        <taxon>Hypocreales</taxon>
        <taxon>Clavicipitaceae</taxon>
        <taxon>Pochonia</taxon>
    </lineage>
</organism>
<keyword evidence="2" id="KW-1185">Reference proteome</keyword>
<reference evidence="1 2" key="1">
    <citation type="journal article" date="2016" name="PLoS Pathog.">
        <title>Biosynthesis of antibiotic leucinostatins in bio-control fungus Purpureocillium lilacinum and their inhibition on phytophthora revealed by genome mining.</title>
        <authorList>
            <person name="Wang G."/>
            <person name="Liu Z."/>
            <person name="Lin R."/>
            <person name="Li E."/>
            <person name="Mao Z."/>
            <person name="Ling J."/>
            <person name="Yang Y."/>
            <person name="Yin W.B."/>
            <person name="Xie B."/>
        </authorList>
    </citation>
    <scope>NUCLEOTIDE SEQUENCE [LARGE SCALE GENOMIC DNA]</scope>
    <source>
        <strain evidence="1">170</strain>
    </source>
</reference>
<dbReference type="GeneID" id="28858706"/>
<dbReference type="KEGG" id="pchm:VFPPC_16960"/>
<evidence type="ECO:0000313" key="1">
    <source>
        <dbReference type="EMBL" id="OAQ58600.1"/>
    </source>
</evidence>
<protein>
    <submittedName>
        <fullName evidence="1">Uncharacterized protein</fullName>
    </submittedName>
</protein>
<name>A0A179F012_METCM</name>
<dbReference type="Proteomes" id="UP000078397">
    <property type="component" value="Unassembled WGS sequence"/>
</dbReference>
<accession>A0A179F012</accession>
<gene>
    <name evidence="1" type="ORF">VFPPC_16960</name>
</gene>
<dbReference type="EMBL" id="LSBJ02000010">
    <property type="protein sequence ID" value="OAQ58600.1"/>
    <property type="molecule type" value="Genomic_DNA"/>
</dbReference>
<dbReference type="AlphaFoldDB" id="A0A179F012"/>
<evidence type="ECO:0000313" key="2">
    <source>
        <dbReference type="Proteomes" id="UP000078397"/>
    </source>
</evidence>
<proteinExistence type="predicted"/>
<dbReference type="RefSeq" id="XP_018136727.1">
    <property type="nucleotide sequence ID" value="XM_018294712.1"/>
</dbReference>
<comment type="caution">
    <text evidence="1">The sequence shown here is derived from an EMBL/GenBank/DDBJ whole genome shotgun (WGS) entry which is preliminary data.</text>
</comment>
<sequence length="121" mass="13536">MIRSSAHQQASITHLAAVASGKLASTEYGTVDRKPLFQFFPFSRVQFPVPGSLVGEDAELQYSEELVWSCSRVETVGARTHAGPRIECSYIAALTIKFRTTSCPDLHTHCCQSFVMWLERR</sequence>